<dbReference type="PROSITE" id="PS00675">
    <property type="entry name" value="SIGMA54_INTERACT_1"/>
    <property type="match status" value="1"/>
</dbReference>
<dbReference type="InterPro" id="IPR027417">
    <property type="entry name" value="P-loop_NTPase"/>
</dbReference>
<organism evidence="2 3">
    <name type="scientific">Microbacterium telephonicum</name>
    <dbReference type="NCBI Taxonomy" id="1714841"/>
    <lineage>
        <taxon>Bacteria</taxon>
        <taxon>Bacillati</taxon>
        <taxon>Actinomycetota</taxon>
        <taxon>Actinomycetes</taxon>
        <taxon>Micrococcales</taxon>
        <taxon>Microbacteriaceae</taxon>
        <taxon>Microbacterium</taxon>
    </lineage>
</organism>
<dbReference type="OrthoDB" id="7020775at2"/>
<dbReference type="RefSeq" id="WP_121061274.1">
    <property type="nucleotide sequence ID" value="NZ_RCDB01000005.1"/>
</dbReference>
<name>A0A498BQL1_9MICO</name>
<evidence type="ECO:0000313" key="3">
    <source>
        <dbReference type="Proteomes" id="UP000273158"/>
    </source>
</evidence>
<feature type="domain" description="Orc1-like AAA ATPase" evidence="1">
    <location>
        <begin position="62"/>
        <end position="211"/>
    </location>
</feature>
<dbReference type="InterPro" id="IPR025662">
    <property type="entry name" value="Sigma_54_int_dom_ATP-bd_1"/>
</dbReference>
<gene>
    <name evidence="2" type="ORF">C7474_2971</name>
</gene>
<reference evidence="2 3" key="1">
    <citation type="journal article" date="2015" name="Stand. Genomic Sci.">
        <title>Genomic Encyclopedia of Bacterial and Archaeal Type Strains, Phase III: the genomes of soil and plant-associated and newly described type strains.</title>
        <authorList>
            <person name="Whitman W.B."/>
            <person name="Woyke T."/>
            <person name="Klenk H.P."/>
            <person name="Zhou Y."/>
            <person name="Lilburn T.G."/>
            <person name="Beck B.J."/>
            <person name="De Vos P."/>
            <person name="Vandamme P."/>
            <person name="Eisen J.A."/>
            <person name="Garrity G."/>
            <person name="Hugenholtz P."/>
            <person name="Kyrpides N.C."/>
        </authorList>
    </citation>
    <scope>NUCLEOTIDE SEQUENCE [LARGE SCALE GENOMIC DNA]</scope>
    <source>
        <strain evidence="2 3">S2T63</strain>
    </source>
</reference>
<dbReference type="SUPFAM" id="SSF52540">
    <property type="entry name" value="P-loop containing nucleoside triphosphate hydrolases"/>
    <property type="match status" value="1"/>
</dbReference>
<protein>
    <submittedName>
        <fullName evidence="2">AAA ATPase-like protein</fullName>
    </submittedName>
</protein>
<accession>A0A498BQL1</accession>
<dbReference type="Pfam" id="PF13191">
    <property type="entry name" value="AAA_16"/>
    <property type="match status" value="1"/>
</dbReference>
<comment type="caution">
    <text evidence="2">The sequence shown here is derived from an EMBL/GenBank/DDBJ whole genome shotgun (WGS) entry which is preliminary data.</text>
</comment>
<proteinExistence type="predicted"/>
<dbReference type="AlphaFoldDB" id="A0A498BQL1"/>
<evidence type="ECO:0000259" key="1">
    <source>
        <dbReference type="Pfam" id="PF13191"/>
    </source>
</evidence>
<keyword evidence="3" id="KW-1185">Reference proteome</keyword>
<dbReference type="Proteomes" id="UP000273158">
    <property type="component" value="Unassembled WGS sequence"/>
</dbReference>
<dbReference type="EMBL" id="RCDB01000005">
    <property type="protein sequence ID" value="RLK46433.1"/>
    <property type="molecule type" value="Genomic_DNA"/>
</dbReference>
<evidence type="ECO:0000313" key="2">
    <source>
        <dbReference type="EMBL" id="RLK46433.1"/>
    </source>
</evidence>
<sequence length="486" mass="52990">MKWLSRLFSKRNGIQAPEPSLEGSGEVVDSSTELLATTTKLPRKYDLAEVFTPGQPADKGFVKRPTQERDLLNTLDERGTQILVWGESGAGKSSLVRNVLKQTDQPFVTTRCEQSTTYEQILASAFDTIKAGAWTKTTNSDTRTVGGGTKLGGGALVPAEVHVDAEWEASKQDDWEAVVAAQVTSEALAVRLGEKGLVWVIEDAHKVTADVRVQISDAMKVFSDASPDYPKLRIIVLGVSDTAGQILRAPSNMGGRLADIPIPPLTDKQLKAILSQGGALLNVDFTQVMEPITRHSVGIASITHALASACCQALDVRSTVETTVMVTPAALTEAKAAYVRTRGGDMKDKFDIALEQPTTRRYHNYAIILRALAQLPISGATHAAILAQIKKDHPLYPPGNLTTYLRKLQTPERSALVRKTSTGTFRYDRPLYHSYALLRFDLDASAEDEFWANGLVVSDTDKEVSVRLAEEVHPEAPEDPEEDLES</sequence>
<dbReference type="Gene3D" id="3.40.50.300">
    <property type="entry name" value="P-loop containing nucleotide triphosphate hydrolases"/>
    <property type="match status" value="1"/>
</dbReference>
<dbReference type="InterPro" id="IPR041664">
    <property type="entry name" value="AAA_16"/>
</dbReference>